<dbReference type="AlphaFoldDB" id="M2S7D4"/>
<proteinExistence type="predicted"/>
<protein>
    <submittedName>
        <fullName evidence="2">Uncharacterized protein</fullName>
    </submittedName>
</protein>
<feature type="region of interest" description="Disordered" evidence="1">
    <location>
        <begin position="140"/>
        <end position="178"/>
    </location>
</feature>
<organism evidence="2 3">
    <name type="scientific">Entamoeba histolytica KU27</name>
    <dbReference type="NCBI Taxonomy" id="885311"/>
    <lineage>
        <taxon>Eukaryota</taxon>
        <taxon>Amoebozoa</taxon>
        <taxon>Evosea</taxon>
        <taxon>Archamoebae</taxon>
        <taxon>Mastigamoebida</taxon>
        <taxon>Entamoebidae</taxon>
        <taxon>Entamoeba</taxon>
    </lineage>
</organism>
<name>M2S7D4_ENTHI</name>
<gene>
    <name evidence="2" type="ORF">EHI5A_189510</name>
</gene>
<accession>M2S7D4</accession>
<dbReference type="Proteomes" id="UP000011755">
    <property type="component" value="Unassembled WGS sequence"/>
</dbReference>
<dbReference type="EMBL" id="KB444361">
    <property type="protein sequence ID" value="EMD47291.1"/>
    <property type="molecule type" value="Genomic_DNA"/>
</dbReference>
<evidence type="ECO:0000313" key="2">
    <source>
        <dbReference type="EMBL" id="EMD47291.1"/>
    </source>
</evidence>
<evidence type="ECO:0000313" key="3">
    <source>
        <dbReference type="Proteomes" id="UP000011755"/>
    </source>
</evidence>
<evidence type="ECO:0000256" key="1">
    <source>
        <dbReference type="SAM" id="MobiDB-lite"/>
    </source>
</evidence>
<reference evidence="2 3" key="1">
    <citation type="submission" date="2013-02" db="EMBL/GenBank/DDBJ databases">
        <authorList>
            <person name="Hannick L."/>
            <person name="Zafar N."/>
            <person name="Lorenzi H."/>
            <person name="Ali I.A."/>
            <person name="Petri W.P."/>
            <person name="Caler E."/>
        </authorList>
    </citation>
    <scope>NUCLEOTIDE SEQUENCE [LARGE SCALE GENOMIC DNA]</scope>
    <source>
        <strain evidence="2 3">KU27</strain>
    </source>
</reference>
<dbReference type="VEuPathDB" id="AmoebaDB:EHI5A_189510"/>
<sequence>MSGFNRPRDDIFETVAAMDLADVYKDAQCDPNVNPFIKRIYYLMKEPQYLEWKLNNDPNVVDDDAREDILRRKLESIKRCERISQSLDEQNIGLNTYSVWLRKFKKNSTKLDNVISLPDWVRKHSNKWKDDIDADKIIGAGCLTDNDNPDEMKSRRAMTKGPKKDATEKKPKKPESKE</sequence>
<feature type="compositionally biased region" description="Basic and acidic residues" evidence="1">
    <location>
        <begin position="162"/>
        <end position="178"/>
    </location>
</feature>